<evidence type="ECO:0000313" key="2">
    <source>
        <dbReference type="EMBL" id="SMC88911.1"/>
    </source>
</evidence>
<proteinExistence type="predicted"/>
<reference evidence="3" key="1">
    <citation type="submission" date="2017-04" db="EMBL/GenBank/DDBJ databases">
        <authorList>
            <person name="Varghese N."/>
            <person name="Submissions S."/>
        </authorList>
    </citation>
    <scope>NUCLEOTIDE SEQUENCE [LARGE SCALE GENOMIC DNA]</scope>
    <source>
        <strain evidence="3">DSM 12126</strain>
    </source>
</reference>
<dbReference type="STRING" id="151894.SAMN04488524_3258"/>
<protein>
    <submittedName>
        <fullName evidence="2">CHAP domain-containing protein</fullName>
    </submittedName>
</protein>
<organism evidence="2 3">
    <name type="scientific">Pedobacter africanus</name>
    <dbReference type="NCBI Taxonomy" id="151894"/>
    <lineage>
        <taxon>Bacteria</taxon>
        <taxon>Pseudomonadati</taxon>
        <taxon>Bacteroidota</taxon>
        <taxon>Sphingobacteriia</taxon>
        <taxon>Sphingobacteriales</taxon>
        <taxon>Sphingobacteriaceae</taxon>
        <taxon>Pedobacter</taxon>
    </lineage>
</organism>
<dbReference type="Pfam" id="PF05257">
    <property type="entry name" value="CHAP"/>
    <property type="match status" value="1"/>
</dbReference>
<evidence type="ECO:0000313" key="3">
    <source>
        <dbReference type="Proteomes" id="UP000192756"/>
    </source>
</evidence>
<dbReference type="AlphaFoldDB" id="A0A1W2CUN7"/>
<dbReference type="EMBL" id="FWXT01000002">
    <property type="protein sequence ID" value="SMC88911.1"/>
    <property type="molecule type" value="Genomic_DNA"/>
</dbReference>
<name>A0A1W2CUN7_9SPHI</name>
<keyword evidence="3" id="KW-1185">Reference proteome</keyword>
<evidence type="ECO:0000259" key="1">
    <source>
        <dbReference type="Pfam" id="PF05257"/>
    </source>
</evidence>
<gene>
    <name evidence="2" type="ORF">SAMN04488524_3258</name>
</gene>
<dbReference type="Proteomes" id="UP000192756">
    <property type="component" value="Unassembled WGS sequence"/>
</dbReference>
<accession>A0A1W2CUN7</accession>
<dbReference type="InterPro" id="IPR007921">
    <property type="entry name" value="CHAP_dom"/>
</dbReference>
<sequence>MGIVCLGVINWHSLHSHSFITFKTYNYEKENNRQNVIEIARKEIGIRETAENSGPRINQYLACVGFKKAAPWCAAFCSWCFRQAGLARPRTAWSPGLFTPARTVKTAKAALVMGIYFPSLQRIGHCGIVERVQGSLVFCIEGNTNVAGSREGDAVLRKARHYRSIAKYAEWL</sequence>
<feature type="domain" description="Peptidase C51" evidence="1">
    <location>
        <begin position="69"/>
        <end position="143"/>
    </location>
</feature>